<reference evidence="15" key="1">
    <citation type="journal article" date="2014" name="Int. J. Syst. Evol. Microbiol.">
        <title>Complete genome sequence of Corynebacterium casei LMG S-19264T (=DSM 44701T), isolated from a smear-ripened cheese.</title>
        <authorList>
            <consortium name="US DOE Joint Genome Institute (JGI-PGF)"/>
            <person name="Walter F."/>
            <person name="Albersmeier A."/>
            <person name="Kalinowski J."/>
            <person name="Ruckert C."/>
        </authorList>
    </citation>
    <scope>NUCLEOTIDE SEQUENCE</scope>
    <source>
        <strain evidence="15">CGMCC 1.15448</strain>
    </source>
</reference>
<keyword evidence="5" id="KW-0812">Transmembrane</keyword>
<evidence type="ECO:0000256" key="8">
    <source>
        <dbReference type="ARBA" id="ARBA00022968"/>
    </source>
</evidence>
<dbReference type="RefSeq" id="WP_188936155.1">
    <property type="nucleotide sequence ID" value="NZ_BMJC01000005.1"/>
</dbReference>
<comment type="subcellular location">
    <subcellularLocation>
        <location evidence="2">Endoplasmic reticulum membrane</location>
        <topology evidence="2">Single-pass type II membrane protein</topology>
    </subcellularLocation>
    <subcellularLocation>
        <location evidence="1">Golgi apparatus membrane</location>
        <topology evidence="1">Single-pass type II membrane protein</topology>
    </subcellularLocation>
</comment>
<dbReference type="EMBL" id="BMJC01000005">
    <property type="protein sequence ID" value="GGB16538.1"/>
    <property type="molecule type" value="Genomic_DNA"/>
</dbReference>
<keyword evidence="13" id="KW-0325">Glycoprotein</keyword>
<dbReference type="Proteomes" id="UP000607559">
    <property type="component" value="Unassembled WGS sequence"/>
</dbReference>
<dbReference type="Pfam" id="PF02485">
    <property type="entry name" value="Branch"/>
    <property type="match status" value="1"/>
</dbReference>
<protein>
    <recommendedName>
        <fullName evidence="14">Peptide O-xylosyltransferase</fullName>
    </recommendedName>
</protein>
<keyword evidence="11" id="KW-0472">Membrane</keyword>
<keyword evidence="10" id="KW-0333">Golgi apparatus</keyword>
<keyword evidence="7" id="KW-0256">Endoplasmic reticulum</keyword>
<keyword evidence="16" id="KW-1185">Reference proteome</keyword>
<keyword evidence="9" id="KW-1133">Transmembrane helix</keyword>
<evidence type="ECO:0000256" key="1">
    <source>
        <dbReference type="ARBA" id="ARBA00004323"/>
    </source>
</evidence>
<dbReference type="InterPro" id="IPR043538">
    <property type="entry name" value="XYLT"/>
</dbReference>
<keyword evidence="8" id="KW-0735">Signal-anchor</keyword>
<dbReference type="GO" id="GO:0016020">
    <property type="term" value="C:membrane"/>
    <property type="evidence" value="ECO:0007669"/>
    <property type="project" value="InterPro"/>
</dbReference>
<dbReference type="GO" id="GO:0046872">
    <property type="term" value="F:metal ion binding"/>
    <property type="evidence" value="ECO:0007669"/>
    <property type="project" value="UniProtKB-KW"/>
</dbReference>
<keyword evidence="6" id="KW-0479">Metal-binding</keyword>
<evidence type="ECO:0000313" key="15">
    <source>
        <dbReference type="EMBL" id="GGB16538.1"/>
    </source>
</evidence>
<dbReference type="PANTHER" id="PTHR46025">
    <property type="entry name" value="XYLOSYLTRANSFERASE OXT"/>
    <property type="match status" value="1"/>
</dbReference>
<evidence type="ECO:0000256" key="13">
    <source>
        <dbReference type="ARBA" id="ARBA00023180"/>
    </source>
</evidence>
<sequence length="289" mass="34024">MRIAHLILTHKNPQQLARLISVLDHPAFDFYIHVDKKVDQAPFDFLAQKKNVFFINNRVRIYWAGYGTIQATLNGFEEILPKKYDYINVTSGQDFPLQSPDHIYRYIADRKGLEFITCESIEDEWKDAAPRVYKYHLINWRIPGKHRLEILTNKMLAKKLLPSRKFPLDYKIVGRSNWFTLTSPAVQYVFDFLKQHPKVVRYFKFCWGADEFIFASVLYNSPFKDCIRDSLVYVDWTGKSDGHPRILEVRDFEKMKASGKLFGRKFDADTDPRILDMLEESIQKANLIT</sequence>
<accession>A0A8J2UH84</accession>
<dbReference type="PANTHER" id="PTHR46025:SF3">
    <property type="entry name" value="XYLOSYLTRANSFERASE OXT"/>
    <property type="match status" value="1"/>
</dbReference>
<evidence type="ECO:0000256" key="3">
    <source>
        <dbReference type="ARBA" id="ARBA00022676"/>
    </source>
</evidence>
<evidence type="ECO:0000256" key="12">
    <source>
        <dbReference type="ARBA" id="ARBA00023157"/>
    </source>
</evidence>
<dbReference type="GO" id="GO:0030158">
    <property type="term" value="F:protein xylosyltransferase activity"/>
    <property type="evidence" value="ECO:0007669"/>
    <property type="project" value="InterPro"/>
</dbReference>
<evidence type="ECO:0000256" key="4">
    <source>
        <dbReference type="ARBA" id="ARBA00022679"/>
    </source>
</evidence>
<evidence type="ECO:0000256" key="2">
    <source>
        <dbReference type="ARBA" id="ARBA00004648"/>
    </source>
</evidence>
<dbReference type="InterPro" id="IPR003406">
    <property type="entry name" value="Glyco_trans_14"/>
</dbReference>
<name>A0A8J2UH84_9BACT</name>
<evidence type="ECO:0000313" key="16">
    <source>
        <dbReference type="Proteomes" id="UP000607559"/>
    </source>
</evidence>
<evidence type="ECO:0000256" key="10">
    <source>
        <dbReference type="ARBA" id="ARBA00023034"/>
    </source>
</evidence>
<keyword evidence="3" id="KW-0328">Glycosyltransferase</keyword>
<dbReference type="GO" id="GO:0015012">
    <property type="term" value="P:heparan sulfate proteoglycan biosynthetic process"/>
    <property type="evidence" value="ECO:0007669"/>
    <property type="project" value="TreeGrafter"/>
</dbReference>
<evidence type="ECO:0000256" key="6">
    <source>
        <dbReference type="ARBA" id="ARBA00022723"/>
    </source>
</evidence>
<organism evidence="15 16">
    <name type="scientific">Puia dinghuensis</name>
    <dbReference type="NCBI Taxonomy" id="1792502"/>
    <lineage>
        <taxon>Bacteria</taxon>
        <taxon>Pseudomonadati</taxon>
        <taxon>Bacteroidota</taxon>
        <taxon>Chitinophagia</taxon>
        <taxon>Chitinophagales</taxon>
        <taxon>Chitinophagaceae</taxon>
        <taxon>Puia</taxon>
    </lineage>
</organism>
<keyword evidence="12" id="KW-1015">Disulfide bond</keyword>
<reference evidence="15" key="2">
    <citation type="submission" date="2020-09" db="EMBL/GenBank/DDBJ databases">
        <authorList>
            <person name="Sun Q."/>
            <person name="Zhou Y."/>
        </authorList>
    </citation>
    <scope>NUCLEOTIDE SEQUENCE</scope>
    <source>
        <strain evidence="15">CGMCC 1.15448</strain>
    </source>
</reference>
<evidence type="ECO:0000256" key="11">
    <source>
        <dbReference type="ARBA" id="ARBA00023136"/>
    </source>
</evidence>
<evidence type="ECO:0000256" key="9">
    <source>
        <dbReference type="ARBA" id="ARBA00022989"/>
    </source>
</evidence>
<evidence type="ECO:0000256" key="5">
    <source>
        <dbReference type="ARBA" id="ARBA00022692"/>
    </source>
</evidence>
<comment type="caution">
    <text evidence="15">The sequence shown here is derived from an EMBL/GenBank/DDBJ whole genome shotgun (WGS) entry which is preliminary data.</text>
</comment>
<evidence type="ECO:0000256" key="7">
    <source>
        <dbReference type="ARBA" id="ARBA00022824"/>
    </source>
</evidence>
<keyword evidence="4 15" id="KW-0808">Transferase</keyword>
<dbReference type="AlphaFoldDB" id="A0A8J2UH84"/>
<gene>
    <name evidence="15" type="ORF">GCM10011511_45450</name>
</gene>
<evidence type="ECO:0000256" key="14">
    <source>
        <dbReference type="ARBA" id="ARBA00042865"/>
    </source>
</evidence>
<dbReference type="GO" id="GO:0050650">
    <property type="term" value="P:chondroitin sulfate proteoglycan biosynthetic process"/>
    <property type="evidence" value="ECO:0007669"/>
    <property type="project" value="TreeGrafter"/>
</dbReference>
<proteinExistence type="predicted"/>